<name>A0A2W5SYQ3_9CORY</name>
<dbReference type="Proteomes" id="UP000249432">
    <property type="component" value="Unassembled WGS sequence"/>
</dbReference>
<dbReference type="RefSeq" id="WP_303734455.1">
    <property type="nucleotide sequence ID" value="NZ_CAKZHK010000010.1"/>
</dbReference>
<feature type="transmembrane region" description="Helical" evidence="1">
    <location>
        <begin position="28"/>
        <end position="47"/>
    </location>
</feature>
<evidence type="ECO:0000313" key="3">
    <source>
        <dbReference type="Proteomes" id="UP000249432"/>
    </source>
</evidence>
<organism evidence="2 3">
    <name type="scientific">Corynebacterium kroppenstedtii</name>
    <dbReference type="NCBI Taxonomy" id="161879"/>
    <lineage>
        <taxon>Bacteria</taxon>
        <taxon>Bacillati</taxon>
        <taxon>Actinomycetota</taxon>
        <taxon>Actinomycetes</taxon>
        <taxon>Mycobacteriales</taxon>
        <taxon>Corynebacteriaceae</taxon>
        <taxon>Corynebacterium</taxon>
    </lineage>
</organism>
<evidence type="ECO:0000256" key="1">
    <source>
        <dbReference type="SAM" id="Phobius"/>
    </source>
</evidence>
<accession>A0A2W5SYQ3</accession>
<keyword evidence="1" id="KW-0812">Transmembrane</keyword>
<sequence length="62" mass="6443">MSIRAIVSIVIAIASVCAYFVTDIPHGLPVIGIAIALIIAVSPRAATDRNKAEGNDKNPQEG</sequence>
<dbReference type="EMBL" id="QFRA01000005">
    <property type="protein sequence ID" value="PZR05773.1"/>
    <property type="molecule type" value="Genomic_DNA"/>
</dbReference>
<keyword evidence="1" id="KW-0472">Membrane</keyword>
<reference evidence="2 3" key="1">
    <citation type="submission" date="2017-08" db="EMBL/GenBank/DDBJ databases">
        <title>Infants hospitalized years apart are colonized by the same room-sourced microbial strains.</title>
        <authorList>
            <person name="Brooks B."/>
            <person name="Olm M.R."/>
            <person name="Firek B.A."/>
            <person name="Baker R."/>
            <person name="Thomas B.C."/>
            <person name="Morowitz M.J."/>
            <person name="Banfield J.F."/>
        </authorList>
    </citation>
    <scope>NUCLEOTIDE SEQUENCE [LARGE SCALE GENOMIC DNA]</scope>
    <source>
        <strain evidence="2">S2_003_000_R1_3</strain>
    </source>
</reference>
<keyword evidence="1" id="KW-1133">Transmembrane helix</keyword>
<gene>
    <name evidence="2" type="ORF">DI525_03795</name>
</gene>
<evidence type="ECO:0000313" key="2">
    <source>
        <dbReference type="EMBL" id="PZR05773.1"/>
    </source>
</evidence>
<proteinExistence type="predicted"/>
<comment type="caution">
    <text evidence="2">The sequence shown here is derived from an EMBL/GenBank/DDBJ whole genome shotgun (WGS) entry which is preliminary data.</text>
</comment>
<protein>
    <submittedName>
        <fullName evidence="2">Uncharacterized protein</fullName>
    </submittedName>
</protein>
<dbReference type="AlphaFoldDB" id="A0A2W5SYQ3"/>